<dbReference type="GO" id="GO:0016301">
    <property type="term" value="F:kinase activity"/>
    <property type="evidence" value="ECO:0007669"/>
    <property type="project" value="UniProtKB-KW"/>
</dbReference>
<dbReference type="EMBL" id="SDAM02000162">
    <property type="protein sequence ID" value="KAH6826674.1"/>
    <property type="molecule type" value="Genomic_DNA"/>
</dbReference>
<keyword evidence="2" id="KW-0808">Transferase</keyword>
<dbReference type="PANTHER" id="PTHR48206">
    <property type="entry name" value="CHLOROPLAST SENSOR KINASE, CHLOROPLASTIC"/>
    <property type="match status" value="1"/>
</dbReference>
<dbReference type="InterPro" id="IPR036890">
    <property type="entry name" value="HATPase_C_sf"/>
</dbReference>
<evidence type="ECO:0000313" key="2">
    <source>
        <dbReference type="EMBL" id="KAH6826674.1"/>
    </source>
</evidence>
<dbReference type="Pfam" id="PF02518">
    <property type="entry name" value="HATPase_c"/>
    <property type="match status" value="1"/>
</dbReference>
<name>A0AAD4P4P1_PERFH</name>
<keyword evidence="3" id="KW-1185">Reference proteome</keyword>
<dbReference type="SUPFAM" id="SSF55874">
    <property type="entry name" value="ATPase domain of HSP90 chaperone/DNA topoisomerase II/histidine kinase"/>
    <property type="match status" value="1"/>
</dbReference>
<reference evidence="2 3" key="1">
    <citation type="journal article" date="2021" name="Nat. Commun.">
        <title>Incipient diploidization of the medicinal plant Perilla within 10,000 years.</title>
        <authorList>
            <person name="Zhang Y."/>
            <person name="Shen Q."/>
            <person name="Leng L."/>
            <person name="Zhang D."/>
            <person name="Chen S."/>
            <person name="Shi Y."/>
            <person name="Ning Z."/>
            <person name="Chen S."/>
        </authorList>
    </citation>
    <scope>NUCLEOTIDE SEQUENCE [LARGE SCALE GENOMIC DNA]</scope>
    <source>
        <strain evidence="3">cv. PC099</strain>
    </source>
</reference>
<gene>
    <name evidence="2" type="ORF">C2S53_002917</name>
</gene>
<sequence length="619" mass="67786">MLLSAFPPQTPLPSTHSNYCFAPIFPLNYNKTQAHPPCACRATANTSAQRPLSLGATASTALGQVSFTSDDDASSHDEDSMVSSAAAIVAAMRAASTSPVEFAHRIEKDGSDGGAKSKAMVLPSQDFQRLCLEQLDLFRRIVHPDALLSVYVRPAGSYVMDQLELRRVTLYPGVSEAEIVVLVGTFRIPAGLRVAEAAISSQQAEFLPELGAVVFPMVTHPFVVGFLVAELPTMALEREWDDQRDCTFSGKSFPLPHSVDSQPLDVQTLKDHSFDKLKFSTEQKINAIHITRSLAMAYVMDQKAMLLQQSSWQNNIRMNNLVEQIRSSVSSIRTLSKMLSVQLKRSEISYDIVEDILVQGDYIGDTLQELQDAVNMTKANILRYNKGTQKKMQQSSDVDLEMSSRLSNMQESTGKLSLSSASKDSEFPMPPFALAPSRQQEIRPCEISDVLQDLVGAIRPLAHNQQRVVELCDLSRSLKVAVEEPALRQALSNLIEGSLLRTEVGGRIEIISTEAPAGGALIIIDDDGPDMQYMTQIHTLTPFGTDLSGENRMEDNMTWNFVAGLTVAREILESYGCVVRVISPRNTDAVFGVGGTRLEIWLPSSSAAPTDTDSLANEA</sequence>
<accession>A0AAD4P4P1</accession>
<dbReference type="InterPro" id="IPR053334">
    <property type="entry name" value="Chloroplast_Sensor_Kinase"/>
</dbReference>
<dbReference type="Proteomes" id="UP001190926">
    <property type="component" value="Unassembled WGS sequence"/>
</dbReference>
<feature type="domain" description="Histidine kinase/HSP90-like ATPase" evidence="1">
    <location>
        <begin position="484"/>
        <end position="604"/>
    </location>
</feature>
<dbReference type="Gene3D" id="3.30.565.10">
    <property type="entry name" value="Histidine kinase-like ATPase, C-terminal domain"/>
    <property type="match status" value="1"/>
</dbReference>
<evidence type="ECO:0000313" key="3">
    <source>
        <dbReference type="Proteomes" id="UP001190926"/>
    </source>
</evidence>
<dbReference type="PANTHER" id="PTHR48206:SF1">
    <property type="entry name" value="CHLOROPLAST SENSOR KINASE, CHLOROPLASTIC"/>
    <property type="match status" value="1"/>
</dbReference>
<organism evidence="2 3">
    <name type="scientific">Perilla frutescens var. hirtella</name>
    <name type="common">Perilla citriodora</name>
    <name type="synonym">Perilla setoyensis</name>
    <dbReference type="NCBI Taxonomy" id="608512"/>
    <lineage>
        <taxon>Eukaryota</taxon>
        <taxon>Viridiplantae</taxon>
        <taxon>Streptophyta</taxon>
        <taxon>Embryophyta</taxon>
        <taxon>Tracheophyta</taxon>
        <taxon>Spermatophyta</taxon>
        <taxon>Magnoliopsida</taxon>
        <taxon>eudicotyledons</taxon>
        <taxon>Gunneridae</taxon>
        <taxon>Pentapetalae</taxon>
        <taxon>asterids</taxon>
        <taxon>lamiids</taxon>
        <taxon>Lamiales</taxon>
        <taxon>Lamiaceae</taxon>
        <taxon>Nepetoideae</taxon>
        <taxon>Elsholtzieae</taxon>
        <taxon>Perilla</taxon>
    </lineage>
</organism>
<dbReference type="AlphaFoldDB" id="A0AAD4P4P1"/>
<protein>
    <submittedName>
        <fullName evidence="2">Chloroplast sensor kinase</fullName>
    </submittedName>
</protein>
<dbReference type="InterPro" id="IPR003594">
    <property type="entry name" value="HATPase_dom"/>
</dbReference>
<proteinExistence type="predicted"/>
<evidence type="ECO:0000259" key="1">
    <source>
        <dbReference type="Pfam" id="PF02518"/>
    </source>
</evidence>
<keyword evidence="2" id="KW-0418">Kinase</keyword>
<comment type="caution">
    <text evidence="2">The sequence shown here is derived from an EMBL/GenBank/DDBJ whole genome shotgun (WGS) entry which is preliminary data.</text>
</comment>